<dbReference type="InterPro" id="IPR015943">
    <property type="entry name" value="WD40/YVTN_repeat-like_dom_sf"/>
</dbReference>
<feature type="repeat" description="WD" evidence="3">
    <location>
        <begin position="245"/>
        <end position="286"/>
    </location>
</feature>
<dbReference type="PROSITE" id="PS00678">
    <property type="entry name" value="WD_REPEATS_1"/>
    <property type="match status" value="1"/>
</dbReference>
<dbReference type="PROSITE" id="PS50082">
    <property type="entry name" value="WD_REPEATS_2"/>
    <property type="match status" value="3"/>
</dbReference>
<dbReference type="EMBL" id="JABBWE010000025">
    <property type="protein sequence ID" value="KAG1794671.1"/>
    <property type="molecule type" value="Genomic_DNA"/>
</dbReference>
<dbReference type="InterPro" id="IPR001680">
    <property type="entry name" value="WD40_rpt"/>
</dbReference>
<evidence type="ECO:0000313" key="5">
    <source>
        <dbReference type="Proteomes" id="UP000719766"/>
    </source>
</evidence>
<gene>
    <name evidence="4" type="ORF">HD556DRAFT_422029</name>
</gene>
<dbReference type="Gene3D" id="2.130.10.10">
    <property type="entry name" value="YVTN repeat-like/Quinoprotein amine dehydrogenase"/>
    <property type="match status" value="3"/>
</dbReference>
<proteinExistence type="predicted"/>
<dbReference type="InterPro" id="IPR020472">
    <property type="entry name" value="WD40_PAC1"/>
</dbReference>
<dbReference type="SUPFAM" id="SSF50978">
    <property type="entry name" value="WD40 repeat-like"/>
    <property type="match status" value="1"/>
</dbReference>
<dbReference type="InterPro" id="IPR019775">
    <property type="entry name" value="WD40_repeat_CS"/>
</dbReference>
<feature type="repeat" description="WD" evidence="3">
    <location>
        <begin position="22"/>
        <end position="63"/>
    </location>
</feature>
<dbReference type="Pfam" id="PF00400">
    <property type="entry name" value="WD40"/>
    <property type="match status" value="4"/>
</dbReference>
<dbReference type="CDD" id="cd00200">
    <property type="entry name" value="WD40"/>
    <property type="match status" value="1"/>
</dbReference>
<dbReference type="InterPro" id="IPR036322">
    <property type="entry name" value="WD40_repeat_dom_sf"/>
</dbReference>
<dbReference type="PROSITE" id="PS50294">
    <property type="entry name" value="WD_REPEATS_REGION"/>
    <property type="match status" value="3"/>
</dbReference>
<accession>A0A9P7DIA4</accession>
<comment type="caution">
    <text evidence="4">The sequence shown here is derived from an EMBL/GenBank/DDBJ whole genome shotgun (WGS) entry which is preliminary data.</text>
</comment>
<dbReference type="OrthoDB" id="2670653at2759"/>
<evidence type="ECO:0000256" key="1">
    <source>
        <dbReference type="ARBA" id="ARBA00022574"/>
    </source>
</evidence>
<dbReference type="PANTHER" id="PTHR22847">
    <property type="entry name" value="WD40 REPEAT PROTEIN"/>
    <property type="match status" value="1"/>
</dbReference>
<dbReference type="AlphaFoldDB" id="A0A9P7DIA4"/>
<dbReference type="GO" id="GO:1990234">
    <property type="term" value="C:transferase complex"/>
    <property type="evidence" value="ECO:0007669"/>
    <property type="project" value="UniProtKB-ARBA"/>
</dbReference>
<sequence>MVCVPMSKAAATTSILTPSITLKGHGGWIRSISYCPDGQQMISGSDDKTVRQWDMKAGKEIKEARGVCEGRVWAVAISRDGRWIVTGGGDWNSAQLKACEIGTGIVKTFEGHSERINCIDISMDNTLLASGSEDKTTRIWNLETGKLVAGPFESLIWVGAIRLSTNSKKLAVTSNVGRSFEVWDIQSQKLDVRVGEYEVGGTSAPIFWTNNNENFMAALNFTTDDDASAIYEFDASTLETVGAPFEGHTKDVTGLALSFYHALLVSASFDNTIKLWDYESRQLLASFNVQNPRALILSPDSRQLAYTTNTKDDYKICICNTPPDVLVHTSVRIQPSIVRVLTFSYRPVHTKSQPAVFY</sequence>
<evidence type="ECO:0000256" key="2">
    <source>
        <dbReference type="ARBA" id="ARBA00022737"/>
    </source>
</evidence>
<name>A0A9P7DIA4_9AGAM</name>
<dbReference type="Proteomes" id="UP000719766">
    <property type="component" value="Unassembled WGS sequence"/>
</dbReference>
<evidence type="ECO:0000313" key="4">
    <source>
        <dbReference type="EMBL" id="KAG1794671.1"/>
    </source>
</evidence>
<dbReference type="SMART" id="SM00320">
    <property type="entry name" value="WD40"/>
    <property type="match status" value="5"/>
</dbReference>
<feature type="repeat" description="WD" evidence="3">
    <location>
        <begin position="109"/>
        <end position="150"/>
    </location>
</feature>
<dbReference type="GeneID" id="64604318"/>
<dbReference type="PRINTS" id="PR00320">
    <property type="entry name" value="GPROTEINBRPT"/>
</dbReference>
<evidence type="ECO:0000256" key="3">
    <source>
        <dbReference type="PROSITE-ProRule" id="PRU00221"/>
    </source>
</evidence>
<dbReference type="RefSeq" id="XP_041160782.1">
    <property type="nucleotide sequence ID" value="XM_041310554.1"/>
</dbReference>
<organism evidence="4 5">
    <name type="scientific">Suillus plorans</name>
    <dbReference type="NCBI Taxonomy" id="116603"/>
    <lineage>
        <taxon>Eukaryota</taxon>
        <taxon>Fungi</taxon>
        <taxon>Dikarya</taxon>
        <taxon>Basidiomycota</taxon>
        <taxon>Agaricomycotina</taxon>
        <taxon>Agaricomycetes</taxon>
        <taxon>Agaricomycetidae</taxon>
        <taxon>Boletales</taxon>
        <taxon>Suillineae</taxon>
        <taxon>Suillaceae</taxon>
        <taxon>Suillus</taxon>
    </lineage>
</organism>
<keyword evidence="1 3" id="KW-0853">WD repeat</keyword>
<reference evidence="4" key="1">
    <citation type="journal article" date="2020" name="New Phytol.">
        <title>Comparative genomics reveals dynamic genome evolution in host specialist ectomycorrhizal fungi.</title>
        <authorList>
            <person name="Lofgren L.A."/>
            <person name="Nguyen N.H."/>
            <person name="Vilgalys R."/>
            <person name="Ruytinx J."/>
            <person name="Liao H.L."/>
            <person name="Branco S."/>
            <person name="Kuo A."/>
            <person name="LaButti K."/>
            <person name="Lipzen A."/>
            <person name="Andreopoulos W."/>
            <person name="Pangilinan J."/>
            <person name="Riley R."/>
            <person name="Hundley H."/>
            <person name="Na H."/>
            <person name="Barry K."/>
            <person name="Grigoriev I.V."/>
            <person name="Stajich J.E."/>
            <person name="Kennedy P.G."/>
        </authorList>
    </citation>
    <scope>NUCLEOTIDE SEQUENCE</scope>
    <source>
        <strain evidence="4">S12</strain>
    </source>
</reference>
<dbReference type="PANTHER" id="PTHR22847:SF637">
    <property type="entry name" value="WD REPEAT DOMAIN 5B"/>
    <property type="match status" value="1"/>
</dbReference>
<keyword evidence="2" id="KW-0677">Repeat</keyword>
<protein>
    <submittedName>
        <fullName evidence="4">WD40-repeat-containing domain protein</fullName>
    </submittedName>
</protein>
<keyword evidence="5" id="KW-1185">Reference proteome</keyword>